<accession>A0ABN9A6Z8</accession>
<dbReference type="InterPro" id="IPR052805">
    <property type="entry name" value="GEF_Ubiquitin-Prot_Reg"/>
</dbReference>
<dbReference type="EMBL" id="CATNWA010000023">
    <property type="protein sequence ID" value="CAI9531774.1"/>
    <property type="molecule type" value="Genomic_DNA"/>
</dbReference>
<protein>
    <submittedName>
        <fullName evidence="2">Uncharacterized protein</fullName>
    </submittedName>
</protein>
<feature type="compositionally biased region" description="Basic and acidic residues" evidence="1">
    <location>
        <begin position="49"/>
        <end position="69"/>
    </location>
</feature>
<feature type="non-terminal residue" evidence="2">
    <location>
        <position position="1"/>
    </location>
</feature>
<evidence type="ECO:0000313" key="2">
    <source>
        <dbReference type="EMBL" id="CAI9531774.1"/>
    </source>
</evidence>
<evidence type="ECO:0000256" key="1">
    <source>
        <dbReference type="SAM" id="MobiDB-lite"/>
    </source>
</evidence>
<sequence length="128" mass="14552">IETVNELHVTRPKTPPKEEFVVIDVRPINKEALDTKLTSSLTYRSMSGKSHDRGKKEVPPWRSSDKHPTDTIRYNYLDNFDPIEQARQVKKDHLSSLSPEQAEPGAKKDSIVCFLQAAQSQVLDVYCS</sequence>
<proteinExistence type="predicted"/>
<gene>
    <name evidence="2" type="ORF">SPARVUS_LOCUS60510</name>
</gene>
<keyword evidence="3" id="KW-1185">Reference proteome</keyword>
<reference evidence="2" key="1">
    <citation type="submission" date="2023-05" db="EMBL/GenBank/DDBJ databases">
        <authorList>
            <person name="Stuckert A."/>
        </authorList>
    </citation>
    <scope>NUCLEOTIDE SEQUENCE</scope>
</reference>
<dbReference type="Proteomes" id="UP001162483">
    <property type="component" value="Unassembled WGS sequence"/>
</dbReference>
<name>A0ABN9A6Z8_9NEOB</name>
<comment type="caution">
    <text evidence="2">The sequence shown here is derived from an EMBL/GenBank/DDBJ whole genome shotgun (WGS) entry which is preliminary data.</text>
</comment>
<dbReference type="PANTHER" id="PTHR46857">
    <property type="entry name" value="EPITHELIAL CELL-TRANSFORMING SEQUENCE 2 ONCOGENE-LIKE"/>
    <property type="match status" value="1"/>
</dbReference>
<dbReference type="PANTHER" id="PTHR46857:SF2">
    <property type="entry name" value="F-BOX ONLY PROTEIN 16"/>
    <property type="match status" value="1"/>
</dbReference>
<organism evidence="2 3">
    <name type="scientific">Staurois parvus</name>
    <dbReference type="NCBI Taxonomy" id="386267"/>
    <lineage>
        <taxon>Eukaryota</taxon>
        <taxon>Metazoa</taxon>
        <taxon>Chordata</taxon>
        <taxon>Craniata</taxon>
        <taxon>Vertebrata</taxon>
        <taxon>Euteleostomi</taxon>
        <taxon>Amphibia</taxon>
        <taxon>Batrachia</taxon>
        <taxon>Anura</taxon>
        <taxon>Neobatrachia</taxon>
        <taxon>Ranoidea</taxon>
        <taxon>Ranidae</taxon>
        <taxon>Staurois</taxon>
    </lineage>
</organism>
<feature type="region of interest" description="Disordered" evidence="1">
    <location>
        <begin position="43"/>
        <end position="69"/>
    </location>
</feature>
<evidence type="ECO:0000313" key="3">
    <source>
        <dbReference type="Proteomes" id="UP001162483"/>
    </source>
</evidence>